<protein>
    <submittedName>
        <fullName evidence="2">Coiled coil protein</fullName>
    </submittedName>
</protein>
<evidence type="ECO:0000256" key="1">
    <source>
        <dbReference type="SAM" id="MobiDB-lite"/>
    </source>
</evidence>
<organism evidence="2">
    <name type="scientific">Podoviridae sp. ctx0K11</name>
    <dbReference type="NCBI Taxonomy" id="2825287"/>
    <lineage>
        <taxon>Viruses</taxon>
        <taxon>Duplodnaviria</taxon>
        <taxon>Heunggongvirae</taxon>
        <taxon>Uroviricota</taxon>
        <taxon>Caudoviricetes</taxon>
    </lineage>
</organism>
<accession>A0A8S5QEF6</accession>
<name>A0A8S5QEF6_9CAUD</name>
<feature type="region of interest" description="Disordered" evidence="1">
    <location>
        <begin position="107"/>
        <end position="141"/>
    </location>
</feature>
<proteinExistence type="predicted"/>
<reference evidence="2" key="1">
    <citation type="journal article" date="2021" name="Proc. Natl. Acad. Sci. U.S.A.">
        <title>A Catalog of Tens of Thousands of Viruses from Human Metagenomes Reveals Hidden Associations with Chronic Diseases.</title>
        <authorList>
            <person name="Tisza M.J."/>
            <person name="Buck C.B."/>
        </authorList>
    </citation>
    <scope>NUCLEOTIDE SEQUENCE</scope>
    <source>
        <strain evidence="2">Ctx0K11</strain>
    </source>
</reference>
<sequence length="141" mass="15387">MSRYVCIKDCYFNNKRYAEGELLEEGIEPNSFFKKTGDTPPAAKAADTDSLSADEVVKLIDEAEESAAKNLEEFKALVGDHLSKFDERIKSLETKLAESEAKLNSFVETAGAQVPQGNETPDPESQKNDSPVPAAKSSAKK</sequence>
<evidence type="ECO:0000313" key="2">
    <source>
        <dbReference type="EMBL" id="DAE17639.1"/>
    </source>
</evidence>
<dbReference type="EMBL" id="BK015643">
    <property type="protein sequence ID" value="DAE17639.1"/>
    <property type="molecule type" value="Genomic_DNA"/>
</dbReference>